<dbReference type="PANTHER" id="PTHR24113">
    <property type="entry name" value="RAN GTPASE-ACTIVATING PROTEIN 1"/>
    <property type="match status" value="1"/>
</dbReference>
<organism evidence="5 6">
    <name type="scientific">Paraphaeosphaeria minitans</name>
    <dbReference type="NCBI Taxonomy" id="565426"/>
    <lineage>
        <taxon>Eukaryota</taxon>
        <taxon>Fungi</taxon>
        <taxon>Dikarya</taxon>
        <taxon>Ascomycota</taxon>
        <taxon>Pezizomycotina</taxon>
        <taxon>Dothideomycetes</taxon>
        <taxon>Pleosporomycetidae</taxon>
        <taxon>Pleosporales</taxon>
        <taxon>Massarineae</taxon>
        <taxon>Didymosphaeriaceae</taxon>
        <taxon>Paraphaeosphaeria</taxon>
    </lineage>
</organism>
<dbReference type="GO" id="GO:0005634">
    <property type="term" value="C:nucleus"/>
    <property type="evidence" value="ECO:0007669"/>
    <property type="project" value="TreeGrafter"/>
</dbReference>
<sequence length="431" mass="46358">MSDSKVFSLEGKSLKLDTAEDIEPYIKALKDNEDVEEVRFLGNTIGIGASEALAKVLQTKKKLQVANFADVFTGRLLSEIPQALSALLTALLALPNLYTVNLSDNAFGLNTQAPLVDFLSQHVPLRHLILNNNGLGPAAGVLIADALTALAAKKDAARKEGKDVPYLETVICGRNRLENGSMAAWAKTYAAHTGIKEVKMVQNGIRSEGITHVLNHGFVHSTAIETLDLQDNTFTATGAKALANVVGNWPLIKDLGVGDCLLSGRGGIAFADALEKGNNTKLEILRLEFNEINAKGVAGLAAALPHLPALRRIELEGNKFDAEDASIGTLREQLSQRREAAGVDDEDDENWGVGELEELESEDEDEEEDEEEEAKAASDDEDEGVEAQEKAARDIIADQQAEEANVSQKSDKDVDELADALAKTEIKAKQG</sequence>
<evidence type="ECO:0000313" key="6">
    <source>
        <dbReference type="Proteomes" id="UP000756921"/>
    </source>
</evidence>
<dbReference type="Proteomes" id="UP000756921">
    <property type="component" value="Unassembled WGS sequence"/>
</dbReference>
<evidence type="ECO:0000313" key="5">
    <source>
        <dbReference type="EMBL" id="KAF9736342.1"/>
    </source>
</evidence>
<evidence type="ECO:0000256" key="4">
    <source>
        <dbReference type="SAM" id="MobiDB-lite"/>
    </source>
</evidence>
<keyword evidence="6" id="KW-1185">Reference proteome</keyword>
<dbReference type="InterPro" id="IPR027038">
    <property type="entry name" value="RanGap"/>
</dbReference>
<dbReference type="GO" id="GO:0048471">
    <property type="term" value="C:perinuclear region of cytoplasm"/>
    <property type="evidence" value="ECO:0007669"/>
    <property type="project" value="TreeGrafter"/>
</dbReference>
<dbReference type="PANTHER" id="PTHR24113:SF12">
    <property type="entry name" value="RAN GTPASE-ACTIVATING PROTEIN 1"/>
    <property type="match status" value="1"/>
</dbReference>
<feature type="compositionally biased region" description="Basic and acidic residues" evidence="4">
    <location>
        <begin position="387"/>
        <end position="396"/>
    </location>
</feature>
<dbReference type="Pfam" id="PF13516">
    <property type="entry name" value="LRR_6"/>
    <property type="match status" value="2"/>
</dbReference>
<feature type="compositionally biased region" description="Acidic residues" evidence="4">
    <location>
        <begin position="342"/>
        <end position="386"/>
    </location>
</feature>
<reference evidence="5" key="1">
    <citation type="journal article" date="2020" name="Mol. Plant Microbe Interact.">
        <title>Genome Sequence of the Biocontrol Agent Coniothyrium minitans strain Conio (IMI 134523).</title>
        <authorList>
            <person name="Patel D."/>
            <person name="Shittu T.A."/>
            <person name="Baroncelli R."/>
            <person name="Muthumeenakshi S."/>
            <person name="Osborne T.H."/>
            <person name="Janganan T.K."/>
            <person name="Sreenivasaprasad S."/>
        </authorList>
    </citation>
    <scope>NUCLEOTIDE SEQUENCE</scope>
    <source>
        <strain evidence="5">Conio</strain>
    </source>
</reference>
<dbReference type="AlphaFoldDB" id="A0A9P6KRL1"/>
<dbReference type="InterPro" id="IPR001611">
    <property type="entry name" value="Leu-rich_rpt"/>
</dbReference>
<dbReference type="SUPFAM" id="SSF52047">
    <property type="entry name" value="RNI-like"/>
    <property type="match status" value="1"/>
</dbReference>
<dbReference type="GO" id="GO:0031267">
    <property type="term" value="F:small GTPase binding"/>
    <property type="evidence" value="ECO:0007669"/>
    <property type="project" value="TreeGrafter"/>
</dbReference>
<accession>A0A9P6KRL1</accession>
<keyword evidence="3" id="KW-0677">Repeat</keyword>
<evidence type="ECO:0000256" key="3">
    <source>
        <dbReference type="ARBA" id="ARBA00022737"/>
    </source>
</evidence>
<keyword evidence="1" id="KW-0343">GTPase activation</keyword>
<comment type="caution">
    <text evidence="5">The sequence shown here is derived from an EMBL/GenBank/DDBJ whole genome shotgun (WGS) entry which is preliminary data.</text>
</comment>
<dbReference type="InterPro" id="IPR032675">
    <property type="entry name" value="LRR_dom_sf"/>
</dbReference>
<name>A0A9P6KRL1_9PLEO</name>
<dbReference type="GO" id="GO:0005096">
    <property type="term" value="F:GTPase activator activity"/>
    <property type="evidence" value="ECO:0007669"/>
    <property type="project" value="UniProtKB-KW"/>
</dbReference>
<dbReference type="OrthoDB" id="184583at2759"/>
<evidence type="ECO:0000256" key="1">
    <source>
        <dbReference type="ARBA" id="ARBA00022468"/>
    </source>
</evidence>
<evidence type="ECO:0000256" key="2">
    <source>
        <dbReference type="ARBA" id="ARBA00022614"/>
    </source>
</evidence>
<dbReference type="GO" id="GO:0005829">
    <property type="term" value="C:cytosol"/>
    <property type="evidence" value="ECO:0007669"/>
    <property type="project" value="TreeGrafter"/>
</dbReference>
<feature type="region of interest" description="Disordered" evidence="4">
    <location>
        <begin position="336"/>
        <end position="414"/>
    </location>
</feature>
<gene>
    <name evidence="5" type="ORF">PMIN01_06258</name>
</gene>
<dbReference type="EMBL" id="WJXW01000005">
    <property type="protein sequence ID" value="KAF9736342.1"/>
    <property type="molecule type" value="Genomic_DNA"/>
</dbReference>
<proteinExistence type="predicted"/>
<keyword evidence="2" id="KW-0433">Leucine-rich repeat</keyword>
<dbReference type="Gene3D" id="3.80.10.10">
    <property type="entry name" value="Ribonuclease Inhibitor"/>
    <property type="match status" value="1"/>
</dbReference>
<dbReference type="GO" id="GO:0006913">
    <property type="term" value="P:nucleocytoplasmic transport"/>
    <property type="evidence" value="ECO:0007669"/>
    <property type="project" value="TreeGrafter"/>
</dbReference>
<protein>
    <submittedName>
        <fullName evidence="5">Ran GTPase activating protein 1</fullName>
    </submittedName>
</protein>
<dbReference type="CDD" id="cd00116">
    <property type="entry name" value="LRR_RI"/>
    <property type="match status" value="1"/>
</dbReference>
<dbReference type="SMART" id="SM00368">
    <property type="entry name" value="LRR_RI"/>
    <property type="match status" value="6"/>
</dbReference>